<evidence type="ECO:0000313" key="1">
    <source>
        <dbReference type="EMBL" id="CAD8324487.1"/>
    </source>
</evidence>
<organism evidence="1">
    <name type="scientific">Pseudictyota dubia</name>
    <dbReference type="NCBI Taxonomy" id="2749911"/>
    <lineage>
        <taxon>Eukaryota</taxon>
        <taxon>Sar</taxon>
        <taxon>Stramenopiles</taxon>
        <taxon>Ochrophyta</taxon>
        <taxon>Bacillariophyta</taxon>
        <taxon>Mediophyceae</taxon>
        <taxon>Biddulphiophycidae</taxon>
        <taxon>Eupodiscales</taxon>
        <taxon>Odontellaceae</taxon>
        <taxon>Pseudictyota</taxon>
    </lineage>
</organism>
<protein>
    <submittedName>
        <fullName evidence="1">Uncharacterized protein</fullName>
    </submittedName>
</protein>
<dbReference type="AlphaFoldDB" id="A0A7R9WI11"/>
<dbReference type="EMBL" id="HBED01045515">
    <property type="protein sequence ID" value="CAD8324487.1"/>
    <property type="molecule type" value="Transcribed_RNA"/>
</dbReference>
<reference evidence="1" key="1">
    <citation type="submission" date="2021-01" db="EMBL/GenBank/DDBJ databases">
        <authorList>
            <person name="Corre E."/>
            <person name="Pelletier E."/>
            <person name="Niang G."/>
            <person name="Scheremetjew M."/>
            <person name="Finn R."/>
            <person name="Kale V."/>
            <person name="Holt S."/>
            <person name="Cochrane G."/>
            <person name="Meng A."/>
            <person name="Brown T."/>
            <person name="Cohen L."/>
        </authorList>
    </citation>
    <scope>NUCLEOTIDE SEQUENCE</scope>
    <source>
        <strain evidence="1">CCMP147</strain>
    </source>
</reference>
<sequence>MLIGSGEGEASYQVARLLVFAFCPYDGEGTRKSILLPPFLGRLRQGKCNAGNETSYVFALLQGRKYILPPFRPVPFPTLPSCPSPRPILGLQLLRLYTLVPN</sequence>
<name>A0A7R9WI11_9STRA</name>
<proteinExistence type="predicted"/>
<accession>A0A7R9WI11</accession>
<gene>
    <name evidence="1" type="ORF">TDUB1175_LOCUS22907</name>
</gene>